<dbReference type="STRING" id="1121485.GCA_000426485_02377"/>
<keyword evidence="3" id="KW-1185">Reference proteome</keyword>
<gene>
    <name evidence="2" type="ORF">E2605_06930</name>
</gene>
<comment type="caution">
    <text evidence="2">The sequence shown here is derived from an EMBL/GenBank/DDBJ whole genome shotgun (WGS) entry which is preliminary data.</text>
</comment>
<evidence type="ECO:0000313" key="2">
    <source>
        <dbReference type="EMBL" id="TFD97393.1"/>
    </source>
</evidence>
<sequence>MKESKILILLLMLAINLSAQIGINTDTPHISSVLEIDTYNNDKGLLIPRMTNAQKSAITTPEPSLLVYDTDLKCISQYKDTPSNPGVYTWTCLTLYNRHWFYMPSVNIPTSDGSGNLLTGTQSINLYNIYNTGFSTPKIKSTGATATIPFFTVSQLNYYVTYCDPCITVAGISNAGVMSYTVNSLPDYDAYMNIVFSVR</sequence>
<name>A0A4Y8L474_9BACT</name>
<feature type="signal peptide" evidence="1">
    <location>
        <begin position="1"/>
        <end position="21"/>
    </location>
</feature>
<proteinExistence type="predicted"/>
<keyword evidence="1" id="KW-0732">Signal</keyword>
<evidence type="ECO:0000313" key="3">
    <source>
        <dbReference type="Proteomes" id="UP000297861"/>
    </source>
</evidence>
<organism evidence="2 3">
    <name type="scientific">Dysgonomonas capnocytophagoides</name>
    <dbReference type="NCBI Taxonomy" id="45254"/>
    <lineage>
        <taxon>Bacteria</taxon>
        <taxon>Pseudomonadati</taxon>
        <taxon>Bacteroidota</taxon>
        <taxon>Bacteroidia</taxon>
        <taxon>Bacteroidales</taxon>
        <taxon>Dysgonomonadaceae</taxon>
        <taxon>Dysgonomonas</taxon>
    </lineage>
</organism>
<accession>A0A4Y8L474</accession>
<dbReference type="EMBL" id="SOML01000003">
    <property type="protein sequence ID" value="TFD97393.1"/>
    <property type="molecule type" value="Genomic_DNA"/>
</dbReference>
<evidence type="ECO:0000256" key="1">
    <source>
        <dbReference type="SAM" id="SignalP"/>
    </source>
</evidence>
<dbReference type="RefSeq" id="WP_134435918.1">
    <property type="nucleotide sequence ID" value="NZ_SOML01000003.1"/>
</dbReference>
<dbReference type="AlphaFoldDB" id="A0A4Y8L474"/>
<protein>
    <submittedName>
        <fullName evidence="2">Uncharacterized protein</fullName>
    </submittedName>
</protein>
<dbReference type="OrthoDB" id="997002at2"/>
<feature type="chain" id="PRO_5021422909" evidence="1">
    <location>
        <begin position="22"/>
        <end position="199"/>
    </location>
</feature>
<reference evidence="2 3" key="1">
    <citation type="submission" date="2019-03" db="EMBL/GenBank/DDBJ databases">
        <title>San Antonio Military Medical Center submission to MRSN (WRAIR), pending publication.</title>
        <authorList>
            <person name="Blyth D.M."/>
            <person name="Mccarthy S.L."/>
            <person name="Schall S.E."/>
            <person name="Stam J.A."/>
            <person name="Ong A.C."/>
            <person name="Mcgann P.T."/>
        </authorList>
    </citation>
    <scope>NUCLEOTIDE SEQUENCE [LARGE SCALE GENOMIC DNA]</scope>
    <source>
        <strain evidence="2 3">MRSN571793</strain>
    </source>
</reference>
<dbReference type="Proteomes" id="UP000297861">
    <property type="component" value="Unassembled WGS sequence"/>
</dbReference>